<gene>
    <name evidence="1" type="ORF">GGR93_002449</name>
</gene>
<organism evidence="1 2">
    <name type="scientific">Sulfitobacter noctilucicola</name>
    <dbReference type="NCBI Taxonomy" id="1342301"/>
    <lineage>
        <taxon>Bacteria</taxon>
        <taxon>Pseudomonadati</taxon>
        <taxon>Pseudomonadota</taxon>
        <taxon>Alphaproteobacteria</taxon>
        <taxon>Rhodobacterales</taxon>
        <taxon>Roseobacteraceae</taxon>
        <taxon>Sulfitobacter</taxon>
    </lineage>
</organism>
<dbReference type="Proteomes" id="UP000565745">
    <property type="component" value="Unassembled WGS sequence"/>
</dbReference>
<evidence type="ECO:0000313" key="1">
    <source>
        <dbReference type="EMBL" id="MBB4174661.1"/>
    </source>
</evidence>
<name>A0A7W6M9C7_9RHOB</name>
<dbReference type="AlphaFoldDB" id="A0A7W6M9C7"/>
<reference evidence="1 2" key="1">
    <citation type="submission" date="2020-08" db="EMBL/GenBank/DDBJ databases">
        <title>Genomic Encyclopedia of Type Strains, Phase IV (KMG-IV): sequencing the most valuable type-strain genomes for metagenomic binning, comparative biology and taxonomic classification.</title>
        <authorList>
            <person name="Goeker M."/>
        </authorList>
    </citation>
    <scope>NUCLEOTIDE SEQUENCE [LARGE SCALE GENOMIC DNA]</scope>
    <source>
        <strain evidence="1 2">DSM 101015</strain>
    </source>
</reference>
<protein>
    <submittedName>
        <fullName evidence="1">Uncharacterized protein</fullName>
    </submittedName>
</protein>
<evidence type="ECO:0000313" key="2">
    <source>
        <dbReference type="Proteomes" id="UP000565745"/>
    </source>
</evidence>
<sequence>MTRALIIGSSHVGAYRNAHDTFGSLCSDLTIEYFAMRGPLFLMGKLDGTGIFTPHFRNDDDRALVTETNGQEVVDTTEYDQLLMVGHRFAFNSIAALLSEHDILEGARTGRARLISTEMVKETIQVVTQASVKEAVDAIRDCGRAASFAMAPYPASSIVERGDDYPLAHTLRLFWEHPDAHLVFDLWIEEVERALRAEGHRLLRQPATLCDGPFATKSQFATRASDATGGTLANIDHRHMNADFGLAMLCEYAENHLGLVSGIREQTAPTERIA</sequence>
<keyword evidence="2" id="KW-1185">Reference proteome</keyword>
<comment type="caution">
    <text evidence="1">The sequence shown here is derived from an EMBL/GenBank/DDBJ whole genome shotgun (WGS) entry which is preliminary data.</text>
</comment>
<dbReference type="EMBL" id="JACIFU010000003">
    <property type="protein sequence ID" value="MBB4174661.1"/>
    <property type="molecule type" value="Genomic_DNA"/>
</dbReference>
<proteinExistence type="predicted"/>
<accession>A0A7W6M9C7</accession>
<dbReference type="RefSeq" id="WP_025056223.1">
    <property type="nucleotide sequence ID" value="NZ_JACIFU010000003.1"/>
</dbReference>
<dbReference type="OrthoDB" id="7859635at2"/>